<dbReference type="RefSeq" id="XP_033386556.1">
    <property type="nucleotide sequence ID" value="XM_033527674.1"/>
</dbReference>
<accession>A0A6A5XZH8</accession>
<feature type="compositionally biased region" description="Basic and acidic residues" evidence="1">
    <location>
        <begin position="46"/>
        <end position="64"/>
    </location>
</feature>
<sequence length="128" mass="13658">MLRHFTLPGSDAGSEREAIAHVQGGSQVGRVGRVDGDEDVVGSEDPDGRVSPKDKDDSACKDAGENNQTSHTDDVGTSEDHGASQTDENDSTADRGDERPGQEVANGTVECRGEGSFFSPQRKSWRRV</sequence>
<name>A0A6A5XZH8_9PLEO</name>
<organism evidence="2 3">
    <name type="scientific">Aaosphaeria arxii CBS 175.79</name>
    <dbReference type="NCBI Taxonomy" id="1450172"/>
    <lineage>
        <taxon>Eukaryota</taxon>
        <taxon>Fungi</taxon>
        <taxon>Dikarya</taxon>
        <taxon>Ascomycota</taxon>
        <taxon>Pezizomycotina</taxon>
        <taxon>Dothideomycetes</taxon>
        <taxon>Pleosporomycetidae</taxon>
        <taxon>Pleosporales</taxon>
        <taxon>Pleosporales incertae sedis</taxon>
        <taxon>Aaosphaeria</taxon>
    </lineage>
</organism>
<feature type="compositionally biased region" description="Basic and acidic residues" evidence="1">
    <location>
        <begin position="92"/>
        <end position="101"/>
    </location>
</feature>
<protein>
    <submittedName>
        <fullName evidence="2">Uncharacterized protein</fullName>
    </submittedName>
</protein>
<reference evidence="2" key="1">
    <citation type="journal article" date="2020" name="Stud. Mycol.">
        <title>101 Dothideomycetes genomes: a test case for predicting lifestyles and emergence of pathogens.</title>
        <authorList>
            <person name="Haridas S."/>
            <person name="Albert R."/>
            <person name="Binder M."/>
            <person name="Bloem J."/>
            <person name="Labutti K."/>
            <person name="Salamov A."/>
            <person name="Andreopoulos B."/>
            <person name="Baker S."/>
            <person name="Barry K."/>
            <person name="Bills G."/>
            <person name="Bluhm B."/>
            <person name="Cannon C."/>
            <person name="Castanera R."/>
            <person name="Culley D."/>
            <person name="Daum C."/>
            <person name="Ezra D."/>
            <person name="Gonzalez J."/>
            <person name="Henrissat B."/>
            <person name="Kuo A."/>
            <person name="Liang C."/>
            <person name="Lipzen A."/>
            <person name="Lutzoni F."/>
            <person name="Magnuson J."/>
            <person name="Mondo S."/>
            <person name="Nolan M."/>
            <person name="Ohm R."/>
            <person name="Pangilinan J."/>
            <person name="Park H.-J."/>
            <person name="Ramirez L."/>
            <person name="Alfaro M."/>
            <person name="Sun H."/>
            <person name="Tritt A."/>
            <person name="Yoshinaga Y."/>
            <person name="Zwiers L.-H."/>
            <person name="Turgeon B."/>
            <person name="Goodwin S."/>
            <person name="Spatafora J."/>
            <person name="Crous P."/>
            <person name="Grigoriev I."/>
        </authorList>
    </citation>
    <scope>NUCLEOTIDE SEQUENCE</scope>
    <source>
        <strain evidence="2">CBS 175.79</strain>
    </source>
</reference>
<evidence type="ECO:0000256" key="1">
    <source>
        <dbReference type="SAM" id="MobiDB-lite"/>
    </source>
</evidence>
<dbReference type="GeneID" id="54285071"/>
<feature type="region of interest" description="Disordered" evidence="1">
    <location>
        <begin position="1"/>
        <end position="128"/>
    </location>
</feature>
<evidence type="ECO:0000313" key="3">
    <source>
        <dbReference type="Proteomes" id="UP000799778"/>
    </source>
</evidence>
<dbReference type="AlphaFoldDB" id="A0A6A5XZH8"/>
<dbReference type="Proteomes" id="UP000799778">
    <property type="component" value="Unassembled WGS sequence"/>
</dbReference>
<feature type="compositionally biased region" description="Acidic residues" evidence="1">
    <location>
        <begin position="36"/>
        <end position="45"/>
    </location>
</feature>
<evidence type="ECO:0000313" key="2">
    <source>
        <dbReference type="EMBL" id="KAF2018217.1"/>
    </source>
</evidence>
<feature type="compositionally biased region" description="Low complexity" evidence="1">
    <location>
        <begin position="22"/>
        <end position="31"/>
    </location>
</feature>
<proteinExistence type="predicted"/>
<gene>
    <name evidence="2" type="ORF">BU24DRAFT_421230</name>
</gene>
<keyword evidence="3" id="KW-1185">Reference proteome</keyword>
<feature type="compositionally biased region" description="Basic and acidic residues" evidence="1">
    <location>
        <begin position="71"/>
        <end position="82"/>
    </location>
</feature>
<dbReference type="EMBL" id="ML978068">
    <property type="protein sequence ID" value="KAF2018217.1"/>
    <property type="molecule type" value="Genomic_DNA"/>
</dbReference>